<dbReference type="Proteomes" id="UP001165143">
    <property type="component" value="Unassembled WGS sequence"/>
</dbReference>
<dbReference type="AlphaFoldDB" id="A0A9W6PQN3"/>
<name>A0A9W6PQN3_9ACTN</name>
<comment type="caution">
    <text evidence="2">The sequence shown here is derived from an EMBL/GenBank/DDBJ whole genome shotgun (WGS) entry which is preliminary data.</text>
</comment>
<dbReference type="RefSeq" id="WP_234337622.1">
    <property type="nucleotide sequence ID" value="NZ_BSRX01000079.1"/>
</dbReference>
<gene>
    <name evidence="2" type="ORF">Kpho01_73860</name>
</gene>
<sequence>MTDLPYPPRTADGPQDEGQWNDDLGNRLPPWVNAAQHQRPERPAASLEAAPGSPPAPMPLLEAPPAETVPALPAVQEVAPGVLSGTVPTNHFHGPVDVAAGVIEQLIIETRKRDLLEGEEVNRAALLEQPFVRDAWVGAWREALDPVTKRLRVPVLIVLAPRSIGSTTFALRLLAEGTSPDTTLVKLQADWSKPLRSKFPLERRHAFQLDLKDPRTDRVSAEFLNTLVKHADDLAKCGSHLVLTVAQEVWDALAPASRAGLQVLRLTESPAAEMVVDAHLVAEGHHEPAERIRKLDQAQSRLHGLNAVAAVRAAHRIVAAWQEAQLPLLLQNKTDRSAPKTFEDRALGALSDWRGELDELFGDRTAVGDKADPSLAVEDRYLLLSLAVRQSAPVSLVSAGARKLQEAVELSNDGTAASTAQSAFAGRGLRRRIQDVGATVDGHDKVLFDRPAYGQAVLEYVWDNYETMRTPLLSWLASLAGQPDPADPALRALASLALRHGTGDHLNELSKLVAPDLLGAVLRTAVLDEHVGRLVWSVLYHWAGQVGNAPTVVSTCRLVLADSEVGSAAAKMAVVRLRRVARTTSDPVVRENVLAAFDELAGQPAGRSRLLAEVRAWQSGKATPESGGLAFLALMSVHSQGLPWLLSQEAAEIDAQQALAHLLSGSETGVRVIPRITDWIHASADERENYEQLRDQLLVPLRGHRMLQAGMNLMKALAGSATAQGVNIAEDFYEHLVASPIRSVFPLEDAAR</sequence>
<evidence type="ECO:0000313" key="2">
    <source>
        <dbReference type="EMBL" id="GLW59376.1"/>
    </source>
</evidence>
<organism evidence="2 3">
    <name type="scientific">Kitasatospora phosalacinea</name>
    <dbReference type="NCBI Taxonomy" id="2065"/>
    <lineage>
        <taxon>Bacteria</taxon>
        <taxon>Bacillati</taxon>
        <taxon>Actinomycetota</taxon>
        <taxon>Actinomycetes</taxon>
        <taxon>Kitasatosporales</taxon>
        <taxon>Streptomycetaceae</taxon>
        <taxon>Kitasatospora</taxon>
    </lineage>
</organism>
<reference evidence="2" key="1">
    <citation type="submission" date="2023-02" db="EMBL/GenBank/DDBJ databases">
        <title>Kitasatospora phosalacinea NBRC 14362.</title>
        <authorList>
            <person name="Ichikawa N."/>
            <person name="Sato H."/>
            <person name="Tonouchi N."/>
        </authorList>
    </citation>
    <scope>NUCLEOTIDE SEQUENCE</scope>
    <source>
        <strain evidence="2">NBRC 14362</strain>
    </source>
</reference>
<proteinExistence type="predicted"/>
<feature type="region of interest" description="Disordered" evidence="1">
    <location>
        <begin position="1"/>
        <end position="58"/>
    </location>
</feature>
<protein>
    <submittedName>
        <fullName evidence="2">Uncharacterized protein</fullName>
    </submittedName>
</protein>
<accession>A0A9W6PQN3</accession>
<dbReference type="EMBL" id="BSRX01000079">
    <property type="protein sequence ID" value="GLW59376.1"/>
    <property type="molecule type" value="Genomic_DNA"/>
</dbReference>
<evidence type="ECO:0000313" key="3">
    <source>
        <dbReference type="Proteomes" id="UP001165143"/>
    </source>
</evidence>
<evidence type="ECO:0000256" key="1">
    <source>
        <dbReference type="SAM" id="MobiDB-lite"/>
    </source>
</evidence>